<protein>
    <submittedName>
        <fullName evidence="1">Uncharacterized protein</fullName>
    </submittedName>
</protein>
<dbReference type="AlphaFoldDB" id="X1RH57"/>
<sequence length="48" mass="5870">ETLRQRIEKIQNEQLQTLLEEGYKSARQESLNITKEFEPVDLEEWDEY</sequence>
<comment type="caution">
    <text evidence="1">The sequence shown here is derived from an EMBL/GenBank/DDBJ whole genome shotgun (WGS) entry which is preliminary data.</text>
</comment>
<organism evidence="1">
    <name type="scientific">marine sediment metagenome</name>
    <dbReference type="NCBI Taxonomy" id="412755"/>
    <lineage>
        <taxon>unclassified sequences</taxon>
        <taxon>metagenomes</taxon>
        <taxon>ecological metagenomes</taxon>
    </lineage>
</organism>
<accession>X1RH57</accession>
<evidence type="ECO:0000313" key="1">
    <source>
        <dbReference type="EMBL" id="GAI54924.1"/>
    </source>
</evidence>
<reference evidence="1" key="1">
    <citation type="journal article" date="2014" name="Front. Microbiol.">
        <title>High frequency of phylogenetically diverse reductive dehalogenase-homologous genes in deep subseafloor sedimentary metagenomes.</title>
        <authorList>
            <person name="Kawai M."/>
            <person name="Futagami T."/>
            <person name="Toyoda A."/>
            <person name="Takaki Y."/>
            <person name="Nishi S."/>
            <person name="Hori S."/>
            <person name="Arai W."/>
            <person name="Tsubouchi T."/>
            <person name="Morono Y."/>
            <person name="Uchiyama I."/>
            <person name="Ito T."/>
            <person name="Fujiyama A."/>
            <person name="Inagaki F."/>
            <person name="Takami H."/>
        </authorList>
    </citation>
    <scope>NUCLEOTIDE SEQUENCE</scope>
    <source>
        <strain evidence="1">Expedition CK06-06</strain>
    </source>
</reference>
<name>X1RH57_9ZZZZ</name>
<gene>
    <name evidence="1" type="ORF">S06H3_58453</name>
</gene>
<dbReference type="EMBL" id="BARV01037844">
    <property type="protein sequence ID" value="GAI54924.1"/>
    <property type="molecule type" value="Genomic_DNA"/>
</dbReference>
<feature type="non-terminal residue" evidence="1">
    <location>
        <position position="1"/>
    </location>
</feature>
<proteinExistence type="predicted"/>